<dbReference type="EMBL" id="LTAO01000002">
    <property type="protein sequence ID" value="KYG34331.1"/>
    <property type="molecule type" value="Genomic_DNA"/>
</dbReference>
<protein>
    <submittedName>
        <fullName evidence="1">Uncharacterized protein</fullName>
    </submittedName>
</protein>
<reference evidence="1" key="1">
    <citation type="submission" date="2016-02" db="EMBL/GenBank/DDBJ databases">
        <title>Genome sequence of Bacillus trypoxylicola KCTC 13244(T).</title>
        <authorList>
            <person name="Jeong H."/>
            <person name="Park S.-H."/>
            <person name="Choi S.-K."/>
        </authorList>
    </citation>
    <scope>NUCLEOTIDE SEQUENCE [LARGE SCALE GENOMIC DNA]</scope>
    <source>
        <strain evidence="1">KCTC 13244</strain>
    </source>
</reference>
<dbReference type="Proteomes" id="UP000075806">
    <property type="component" value="Unassembled WGS sequence"/>
</dbReference>
<proteinExistence type="predicted"/>
<dbReference type="RefSeq" id="WP_061947502.1">
    <property type="nucleotide sequence ID" value="NZ_LTAO01000002.1"/>
</dbReference>
<evidence type="ECO:0000313" key="1">
    <source>
        <dbReference type="EMBL" id="KYG34331.1"/>
    </source>
</evidence>
<name>A0A161QA40_9BACI</name>
<accession>A0A161QA40</accession>
<gene>
    <name evidence="1" type="ORF">AZF04_14150</name>
</gene>
<dbReference type="AlphaFoldDB" id="A0A161QA40"/>
<comment type="caution">
    <text evidence="1">The sequence shown here is derived from an EMBL/GenBank/DDBJ whole genome shotgun (WGS) entry which is preliminary data.</text>
</comment>
<sequence>MSSCGCGGYGYDSDYGNEKGWESDVIKVSYNGAKGCFDPAGNRFPVRSYELLQAENESMSEKRGSLKKLANLANLENLL</sequence>
<keyword evidence="2" id="KW-1185">Reference proteome</keyword>
<evidence type="ECO:0000313" key="2">
    <source>
        <dbReference type="Proteomes" id="UP000075806"/>
    </source>
</evidence>
<organism evidence="1 2">
    <name type="scientific">Alkalihalobacillus trypoxylicola</name>
    <dbReference type="NCBI Taxonomy" id="519424"/>
    <lineage>
        <taxon>Bacteria</taxon>
        <taxon>Bacillati</taxon>
        <taxon>Bacillota</taxon>
        <taxon>Bacilli</taxon>
        <taxon>Bacillales</taxon>
        <taxon>Bacillaceae</taxon>
        <taxon>Alkalihalobacillus</taxon>
    </lineage>
</organism>